<dbReference type="PANTHER" id="PTHR46558:SF11">
    <property type="entry name" value="HTH-TYPE TRANSCRIPTIONAL REGULATOR XRE"/>
    <property type="match status" value="1"/>
</dbReference>
<dbReference type="Pfam" id="PF01381">
    <property type="entry name" value="HTH_3"/>
    <property type="match status" value="1"/>
</dbReference>
<dbReference type="Proteomes" id="UP001464378">
    <property type="component" value="Unassembled WGS sequence"/>
</dbReference>
<evidence type="ECO:0000259" key="2">
    <source>
        <dbReference type="PROSITE" id="PS50943"/>
    </source>
</evidence>
<sequence length="68" mass="7385">MQTIKDFREACGISQEGLAQMLGVDRSTVAKWETRDVYPRGDKIVALADALNCSIDALFGRTPPEAAS</sequence>
<keyword evidence="4" id="KW-1185">Reference proteome</keyword>
<dbReference type="EMBL" id="JBBMFK010000027">
    <property type="protein sequence ID" value="MEQ2444576.1"/>
    <property type="molecule type" value="Genomic_DNA"/>
</dbReference>
<reference evidence="3 4" key="1">
    <citation type="submission" date="2024-03" db="EMBL/GenBank/DDBJ databases">
        <title>Human intestinal bacterial collection.</title>
        <authorList>
            <person name="Pauvert C."/>
            <person name="Hitch T.C.A."/>
            <person name="Clavel T."/>
        </authorList>
    </citation>
    <scope>NUCLEOTIDE SEQUENCE [LARGE SCALE GENOMIC DNA]</scope>
    <source>
        <strain evidence="3 4">CLA-AP-H29</strain>
    </source>
</reference>
<evidence type="ECO:0000313" key="3">
    <source>
        <dbReference type="EMBL" id="MEQ2444576.1"/>
    </source>
</evidence>
<dbReference type="InterPro" id="IPR001387">
    <property type="entry name" value="Cro/C1-type_HTH"/>
</dbReference>
<evidence type="ECO:0000256" key="1">
    <source>
        <dbReference type="ARBA" id="ARBA00023125"/>
    </source>
</evidence>
<organism evidence="3 4">
    <name type="scientific">Pseudoflavonifractor intestinihominis</name>
    <dbReference type="NCBI Taxonomy" id="3133171"/>
    <lineage>
        <taxon>Bacteria</taxon>
        <taxon>Bacillati</taxon>
        <taxon>Bacillota</taxon>
        <taxon>Clostridia</taxon>
        <taxon>Eubacteriales</taxon>
        <taxon>Oscillospiraceae</taxon>
        <taxon>Pseudoflavonifractor</taxon>
    </lineage>
</organism>
<dbReference type="CDD" id="cd00093">
    <property type="entry name" value="HTH_XRE"/>
    <property type="match status" value="1"/>
</dbReference>
<proteinExistence type="predicted"/>
<dbReference type="SMART" id="SM00530">
    <property type="entry name" value="HTH_XRE"/>
    <property type="match status" value="1"/>
</dbReference>
<dbReference type="RefSeq" id="WP_349232363.1">
    <property type="nucleotide sequence ID" value="NZ_JBBMFK010000027.1"/>
</dbReference>
<dbReference type="InterPro" id="IPR010982">
    <property type="entry name" value="Lambda_DNA-bd_dom_sf"/>
</dbReference>
<name>A0ABV1EBB5_9FIRM</name>
<accession>A0ABV1EBB5</accession>
<feature type="domain" description="HTH cro/C1-type" evidence="2">
    <location>
        <begin position="4"/>
        <end position="58"/>
    </location>
</feature>
<comment type="caution">
    <text evidence="3">The sequence shown here is derived from an EMBL/GenBank/DDBJ whole genome shotgun (WGS) entry which is preliminary data.</text>
</comment>
<gene>
    <name evidence="3" type="ORF">WMO64_14005</name>
</gene>
<protein>
    <submittedName>
        <fullName evidence="3">Helix-turn-helix transcriptional regulator</fullName>
    </submittedName>
</protein>
<dbReference type="PANTHER" id="PTHR46558">
    <property type="entry name" value="TRACRIPTIONAL REGULATORY PROTEIN-RELATED-RELATED"/>
    <property type="match status" value="1"/>
</dbReference>
<dbReference type="SUPFAM" id="SSF47413">
    <property type="entry name" value="lambda repressor-like DNA-binding domains"/>
    <property type="match status" value="1"/>
</dbReference>
<dbReference type="Gene3D" id="1.10.260.40">
    <property type="entry name" value="lambda repressor-like DNA-binding domains"/>
    <property type="match status" value="1"/>
</dbReference>
<evidence type="ECO:0000313" key="4">
    <source>
        <dbReference type="Proteomes" id="UP001464378"/>
    </source>
</evidence>
<keyword evidence="1" id="KW-0238">DNA-binding</keyword>
<dbReference type="PROSITE" id="PS50943">
    <property type="entry name" value="HTH_CROC1"/>
    <property type="match status" value="1"/>
</dbReference>